<dbReference type="PANTHER" id="PTHR24092">
    <property type="entry name" value="PROBABLE PHOSPHOLIPID-TRANSPORTING ATPASE"/>
    <property type="match status" value="1"/>
</dbReference>
<evidence type="ECO:0000256" key="6">
    <source>
        <dbReference type="ARBA" id="ARBA00022989"/>
    </source>
</evidence>
<feature type="transmembrane region" description="Helical" evidence="8">
    <location>
        <begin position="985"/>
        <end position="1006"/>
    </location>
</feature>
<dbReference type="SUPFAM" id="SSF81660">
    <property type="entry name" value="Metal cation-transporting ATPase, ATP-binding domain N"/>
    <property type="match status" value="1"/>
</dbReference>
<dbReference type="Pfam" id="PF00122">
    <property type="entry name" value="E1-E2_ATPase"/>
    <property type="match status" value="1"/>
</dbReference>
<evidence type="ECO:0000256" key="7">
    <source>
        <dbReference type="ARBA" id="ARBA00023136"/>
    </source>
</evidence>
<reference evidence="11" key="1">
    <citation type="submission" date="2019-06" db="EMBL/GenBank/DDBJ databases">
        <authorList>
            <person name="Zheng W."/>
        </authorList>
    </citation>
    <scope>NUCLEOTIDE SEQUENCE</scope>
    <source>
        <strain evidence="11">QDHG01</strain>
    </source>
</reference>
<dbReference type="Proteomes" id="UP000785679">
    <property type="component" value="Unassembled WGS sequence"/>
</dbReference>
<evidence type="ECO:0000256" key="2">
    <source>
        <dbReference type="ARBA" id="ARBA00022692"/>
    </source>
</evidence>
<dbReference type="NCBIfam" id="TIGR01494">
    <property type="entry name" value="ATPase_P-type"/>
    <property type="match status" value="1"/>
</dbReference>
<evidence type="ECO:0000256" key="3">
    <source>
        <dbReference type="ARBA" id="ARBA00022723"/>
    </source>
</evidence>
<feature type="transmembrane region" description="Helical" evidence="8">
    <location>
        <begin position="12"/>
        <end position="33"/>
    </location>
</feature>
<dbReference type="PROSITE" id="PS00154">
    <property type="entry name" value="ATPASE_E1_E2"/>
    <property type="match status" value="1"/>
</dbReference>
<comment type="subcellular location">
    <subcellularLocation>
        <location evidence="1">Membrane</location>
        <topology evidence="1">Multi-pass membrane protein</topology>
    </subcellularLocation>
</comment>
<feature type="transmembrane region" description="Helical" evidence="8">
    <location>
        <begin position="1013"/>
        <end position="1034"/>
    </location>
</feature>
<dbReference type="GO" id="GO:0140326">
    <property type="term" value="F:ATPase-coupled intramembrane lipid transporter activity"/>
    <property type="evidence" value="ECO:0007669"/>
    <property type="project" value="TreeGrafter"/>
</dbReference>
<evidence type="ECO:0000256" key="4">
    <source>
        <dbReference type="ARBA" id="ARBA00022842"/>
    </source>
</evidence>
<dbReference type="SUPFAM" id="SSF56784">
    <property type="entry name" value="HAD-like"/>
    <property type="match status" value="1"/>
</dbReference>
<keyword evidence="4" id="KW-0460">Magnesium</keyword>
<dbReference type="InterPro" id="IPR059000">
    <property type="entry name" value="ATPase_P-type_domA"/>
</dbReference>
<dbReference type="GO" id="GO:0005524">
    <property type="term" value="F:ATP binding"/>
    <property type="evidence" value="ECO:0007669"/>
    <property type="project" value="InterPro"/>
</dbReference>
<evidence type="ECO:0000259" key="10">
    <source>
        <dbReference type="Pfam" id="PF16212"/>
    </source>
</evidence>
<feature type="transmembrane region" description="Helical" evidence="8">
    <location>
        <begin position="53"/>
        <end position="74"/>
    </location>
</feature>
<keyword evidence="3" id="KW-0479">Metal-binding</keyword>
<feature type="transmembrane region" description="Helical" evidence="8">
    <location>
        <begin position="1054"/>
        <end position="1074"/>
    </location>
</feature>
<gene>
    <name evidence="11" type="ORF">FGO68_gene5841</name>
</gene>
<dbReference type="GO" id="GO:0016887">
    <property type="term" value="F:ATP hydrolysis activity"/>
    <property type="evidence" value="ECO:0007669"/>
    <property type="project" value="InterPro"/>
</dbReference>
<feature type="transmembrane region" description="Helical" evidence="8">
    <location>
        <begin position="294"/>
        <end position="314"/>
    </location>
</feature>
<dbReference type="InterPro" id="IPR008250">
    <property type="entry name" value="ATPase_P-typ_transduc_dom_A_sf"/>
</dbReference>
<dbReference type="SFLD" id="SFLDF00027">
    <property type="entry name" value="p-type_atpase"/>
    <property type="match status" value="1"/>
</dbReference>
<feature type="domain" description="P-type ATPase C-terminal" evidence="10">
    <location>
        <begin position="831"/>
        <end position="1080"/>
    </location>
</feature>
<evidence type="ECO:0000313" key="12">
    <source>
        <dbReference type="Proteomes" id="UP000785679"/>
    </source>
</evidence>
<dbReference type="PRINTS" id="PR00119">
    <property type="entry name" value="CATATPASE"/>
</dbReference>
<dbReference type="InterPro" id="IPR023299">
    <property type="entry name" value="ATPase_P-typ_cyto_dom_N"/>
</dbReference>
<feature type="transmembrane region" description="Helical" evidence="8">
    <location>
        <begin position="894"/>
        <end position="913"/>
    </location>
</feature>
<dbReference type="InterPro" id="IPR036412">
    <property type="entry name" value="HAD-like_sf"/>
</dbReference>
<dbReference type="Gene3D" id="3.40.1110.10">
    <property type="entry name" value="Calcium-transporting ATPase, cytoplasmic domain N"/>
    <property type="match status" value="1"/>
</dbReference>
<dbReference type="GO" id="GO:0045332">
    <property type="term" value="P:phospholipid translocation"/>
    <property type="evidence" value="ECO:0007669"/>
    <property type="project" value="TreeGrafter"/>
</dbReference>
<dbReference type="SUPFAM" id="SSF81665">
    <property type="entry name" value="Calcium ATPase, transmembrane domain M"/>
    <property type="match status" value="1"/>
</dbReference>
<dbReference type="Gene3D" id="2.70.150.10">
    <property type="entry name" value="Calcium-transporting ATPase, cytoplasmic transduction domain A"/>
    <property type="match status" value="1"/>
</dbReference>
<keyword evidence="6 8" id="KW-1133">Transmembrane helix</keyword>
<dbReference type="InterPro" id="IPR018303">
    <property type="entry name" value="ATPase_P-typ_P_site"/>
</dbReference>
<keyword evidence="5" id="KW-1278">Translocase</keyword>
<dbReference type="GO" id="GO:0046872">
    <property type="term" value="F:metal ion binding"/>
    <property type="evidence" value="ECO:0007669"/>
    <property type="project" value="UniProtKB-KW"/>
</dbReference>
<dbReference type="InterPro" id="IPR032630">
    <property type="entry name" value="P_typ_ATPase_c"/>
</dbReference>
<protein>
    <recommendedName>
        <fullName evidence="13">Phospholipid-transporting ATPase</fullName>
    </recommendedName>
</protein>
<keyword evidence="12" id="KW-1185">Reference proteome</keyword>
<dbReference type="InterPro" id="IPR023298">
    <property type="entry name" value="ATPase_P-typ_TM_dom_sf"/>
</dbReference>
<dbReference type="Pfam" id="PF13246">
    <property type="entry name" value="Cation_ATPase"/>
    <property type="match status" value="1"/>
</dbReference>
<dbReference type="Gene3D" id="3.40.50.1000">
    <property type="entry name" value="HAD superfamily/HAD-like"/>
    <property type="match status" value="1"/>
</dbReference>
<dbReference type="AlphaFoldDB" id="A0A8J8T8Q8"/>
<feature type="transmembrane region" description="Helical" evidence="8">
    <location>
        <begin position="864"/>
        <end position="882"/>
    </location>
</feature>
<dbReference type="OrthoDB" id="377733at2759"/>
<dbReference type="GO" id="GO:0005886">
    <property type="term" value="C:plasma membrane"/>
    <property type="evidence" value="ECO:0007669"/>
    <property type="project" value="TreeGrafter"/>
</dbReference>
<evidence type="ECO:0000259" key="9">
    <source>
        <dbReference type="Pfam" id="PF00122"/>
    </source>
</evidence>
<comment type="caution">
    <text evidence="11">The sequence shown here is derived from an EMBL/GenBank/DDBJ whole genome shotgun (WGS) entry which is preliminary data.</text>
</comment>
<evidence type="ECO:0000256" key="5">
    <source>
        <dbReference type="ARBA" id="ARBA00022967"/>
    </source>
</evidence>
<evidence type="ECO:0008006" key="13">
    <source>
        <dbReference type="Google" id="ProtNLM"/>
    </source>
</evidence>
<dbReference type="InterPro" id="IPR001757">
    <property type="entry name" value="P_typ_ATPase"/>
</dbReference>
<dbReference type="SFLD" id="SFLDS00003">
    <property type="entry name" value="Haloacid_Dehalogenase"/>
    <property type="match status" value="1"/>
</dbReference>
<dbReference type="SFLD" id="SFLDG00002">
    <property type="entry name" value="C1.7:_P-type_atpase_like"/>
    <property type="match status" value="1"/>
</dbReference>
<evidence type="ECO:0000256" key="1">
    <source>
        <dbReference type="ARBA" id="ARBA00004141"/>
    </source>
</evidence>
<feature type="transmembrane region" description="Helical" evidence="8">
    <location>
        <begin position="339"/>
        <end position="361"/>
    </location>
</feature>
<organism evidence="11 12">
    <name type="scientific">Halteria grandinella</name>
    <dbReference type="NCBI Taxonomy" id="5974"/>
    <lineage>
        <taxon>Eukaryota</taxon>
        <taxon>Sar</taxon>
        <taxon>Alveolata</taxon>
        <taxon>Ciliophora</taxon>
        <taxon>Intramacronucleata</taxon>
        <taxon>Spirotrichea</taxon>
        <taxon>Stichotrichia</taxon>
        <taxon>Sporadotrichida</taxon>
        <taxon>Halteriidae</taxon>
        <taxon>Halteria</taxon>
    </lineage>
</organism>
<evidence type="ECO:0000313" key="11">
    <source>
        <dbReference type="EMBL" id="TNV85488.1"/>
    </source>
</evidence>
<accession>A0A8J8T8Q8</accession>
<feature type="transmembrane region" description="Helical" evidence="8">
    <location>
        <begin position="948"/>
        <end position="973"/>
    </location>
</feature>
<dbReference type="EMBL" id="RRYP01001791">
    <property type="protein sequence ID" value="TNV85488.1"/>
    <property type="molecule type" value="Genomic_DNA"/>
</dbReference>
<dbReference type="SUPFAM" id="SSF81653">
    <property type="entry name" value="Calcium ATPase, transduction domain A"/>
    <property type="match status" value="1"/>
</dbReference>
<dbReference type="Pfam" id="PF16212">
    <property type="entry name" value="PhoLip_ATPase_C"/>
    <property type="match status" value="1"/>
</dbReference>
<keyword evidence="2 8" id="KW-0812">Transmembrane</keyword>
<evidence type="ECO:0000256" key="8">
    <source>
        <dbReference type="SAM" id="Phobius"/>
    </source>
</evidence>
<proteinExistence type="predicted"/>
<dbReference type="InterPro" id="IPR044492">
    <property type="entry name" value="P_typ_ATPase_HD_dom"/>
</dbReference>
<sequence length="1105" mass="126803">MNSINPLYDQPLELVYSFSFLPVSMFIQFARVTNDFYVVNFALQSTPQISSNSPLATLFPLLFVIILGMIRELVADLKRWKEDRITNSRKYACITSNGLIDRKEVLSQELRVGDIIEINDGQTVPADCLLLSAPQANGQCFLQTSSLDGEKNLKQKLAIKTIQDNIESILKNGVQQTNENSIFEVRCQEPERNLYYFKGEINYRPQEGLEKSFDLDLKQFLHQVSIEFHQISDFYLEKFSQYLISLKTYQQGTILRNSGTIIAMVLYCGKETKIILNQGKYTFKQSEIEKKLNYILLSHILIILSLAGILASQLKNFIDENGSKMKYVYPETNIDSGSYASYVYGTYFLLFNSLVPLAFIIELELIKMSYSPMIENDLGMSLYVDDVISHKNGITEEVGMKNQFEYQQTRVQNVSLHEQLGQVSYILCDKTGTITKNELAFRAISDVSSDESPFHGDVKDLEKFNKTRASSETYHNLWRCIALCHDVLLINLPQYSHAQLSGASQDEIHLLQAGEHSKFASLEHKDSEYVTIKLSGKEEKYKIIKSYEFTSERKMMSVVLKRESDAKILLFTKGADGVILPRASQTAALQVEHNENMHRQVNEFAEKGYRTLIFAMRDLTEVVQLESEFRNLPQEFLEKDFQVLGMTAMEDLLQDEVNECMRDFKEAGIKVWMLTGDKGETAHQIAYSCGIFSKHDQKEFLTFKLDEQSYNTKMDTHDDQQQLHEIMDKICALPTSQDYGLTISGTQIIQMQSNIAYAEKLTQIIRNAQSVVVYRCSPAQKAQVTSLVKAKSVKGSTTLSIGDGANDVNMIQTAHIGVGVFGKESNQAISFSDYAIPQFKTLRRLLFWHGRSFGVRFSDFSKWFLYKSLIMCYPFLFANIQSCFSGQKMMEDTYWALYHVDCTTIAILFYGIFEQDLSFIMSNNEKSIGFKISRYYKHSKTNIIEKTIPYFTVWHLYAFVTGIVFYYIPAYAYNEATFLGRQEGFWAPSFASICLMVVVHHVNCALGTKNWTFFMFCMFIISFLLFMPLTVFMNNRVPTTYSYMVHFSEGLKSPTFWLTLTITASIVVLPYYAVHCVWNLLMYPEFNVDQVKKEKLASTVIPMKY</sequence>
<dbReference type="InterPro" id="IPR023214">
    <property type="entry name" value="HAD_sf"/>
</dbReference>
<keyword evidence="7 8" id="KW-0472">Membrane</keyword>
<feature type="domain" description="P-type ATPase A" evidence="9">
    <location>
        <begin position="103"/>
        <end position="178"/>
    </location>
</feature>
<name>A0A8J8T8Q8_HALGN</name>